<name>A0A6I2KXR9_9BURK</name>
<evidence type="ECO:0000313" key="4">
    <source>
        <dbReference type="Proteomes" id="UP000433309"/>
    </source>
</evidence>
<dbReference type="RefSeq" id="WP_154375693.1">
    <property type="nucleotide sequence ID" value="NZ_WKJK01000004.1"/>
</dbReference>
<evidence type="ECO:0000313" key="3">
    <source>
        <dbReference type="EMBL" id="MRW90352.1"/>
    </source>
</evidence>
<dbReference type="InterPro" id="IPR046582">
    <property type="entry name" value="DUF6630"/>
</dbReference>
<keyword evidence="4" id="KW-1185">Reference proteome</keyword>
<sequence>MKPKGWKPDLDTAPGKDALFTQFAFEVALAVAAYDIDDSSFCSHPYYPRDLVDYHRAQIRSKRDGWRAEYVGADIDVTPPPLPAKADLAKSKRNGLARWIELAVDGDIDTTDSVLAITGKPRKVKDGDALLNALFDNDIAIHADIKDDAALESQASSLSEARGIGTFEGPPPPPQGPARCSALLQSFAQWSAARGYRLVMIDLQDDAWHAVLVRSAYHDELLTLSDTLAIKLLSPVQAA</sequence>
<evidence type="ECO:0000259" key="2">
    <source>
        <dbReference type="Pfam" id="PF20335"/>
    </source>
</evidence>
<comment type="caution">
    <text evidence="3">The sequence shown here is derived from an EMBL/GenBank/DDBJ whole genome shotgun (WGS) entry which is preliminary data.</text>
</comment>
<dbReference type="Pfam" id="PF20335">
    <property type="entry name" value="DUF6630"/>
    <property type="match status" value="1"/>
</dbReference>
<feature type="domain" description="PoNi C-terminal" evidence="1">
    <location>
        <begin position="1"/>
        <end position="51"/>
    </location>
</feature>
<protein>
    <submittedName>
        <fullName evidence="3">DUF1911 domain-containing protein</fullName>
    </submittedName>
</protein>
<feature type="domain" description="DUF6630" evidence="2">
    <location>
        <begin position="128"/>
        <end position="232"/>
    </location>
</feature>
<dbReference type="SUPFAM" id="SSF140731">
    <property type="entry name" value="PA2201 C-terminal domain-like"/>
    <property type="match status" value="1"/>
</dbReference>
<dbReference type="Proteomes" id="UP000433309">
    <property type="component" value="Unassembled WGS sequence"/>
</dbReference>
<gene>
    <name evidence="3" type="ORF">GJ699_10175</name>
</gene>
<dbReference type="Pfam" id="PF08929">
    <property type="entry name" value="PoNi_C"/>
    <property type="match status" value="1"/>
</dbReference>
<dbReference type="InterPro" id="IPR028983">
    <property type="entry name" value="PA2201-like_C"/>
</dbReference>
<dbReference type="Gene3D" id="1.10.3920.10">
    <property type="entry name" value="PA2201 C-terminal domain-like"/>
    <property type="match status" value="1"/>
</dbReference>
<accession>A0A6I2KXR9</accession>
<dbReference type="EMBL" id="WKJK01000004">
    <property type="protein sequence ID" value="MRW90352.1"/>
    <property type="molecule type" value="Genomic_DNA"/>
</dbReference>
<dbReference type="AlphaFoldDB" id="A0A6I2KXR9"/>
<reference evidence="3 4" key="1">
    <citation type="submission" date="2019-11" db="EMBL/GenBank/DDBJ databases">
        <title>Novel species isolated from a subtropical stream in China.</title>
        <authorList>
            <person name="Lu H."/>
        </authorList>
    </citation>
    <scope>NUCLEOTIDE SEQUENCE [LARGE SCALE GENOMIC DNA]</scope>
    <source>
        <strain evidence="3 4">FT80W</strain>
    </source>
</reference>
<organism evidence="3 4">
    <name type="scientific">Duganella guangzhouensis</name>
    <dbReference type="NCBI Taxonomy" id="2666084"/>
    <lineage>
        <taxon>Bacteria</taxon>
        <taxon>Pseudomonadati</taxon>
        <taxon>Pseudomonadota</taxon>
        <taxon>Betaproteobacteria</taxon>
        <taxon>Burkholderiales</taxon>
        <taxon>Oxalobacteraceae</taxon>
        <taxon>Telluria group</taxon>
        <taxon>Duganella</taxon>
    </lineage>
</organism>
<proteinExistence type="predicted"/>
<dbReference type="InterPro" id="IPR015025">
    <property type="entry name" value="PoNi_C"/>
</dbReference>
<evidence type="ECO:0000259" key="1">
    <source>
        <dbReference type="Pfam" id="PF08929"/>
    </source>
</evidence>